<dbReference type="Proteomes" id="UP000199656">
    <property type="component" value="Unassembled WGS sequence"/>
</dbReference>
<accession>A0A1H4BK42</accession>
<reference evidence="2" key="1">
    <citation type="submission" date="2016-10" db="EMBL/GenBank/DDBJ databases">
        <authorList>
            <person name="Varghese N."/>
            <person name="Submissions S."/>
        </authorList>
    </citation>
    <scope>NUCLEOTIDE SEQUENCE [LARGE SCALE GENOMIC DNA]</scope>
    <source>
        <strain evidence="2">DSM 23920</strain>
    </source>
</reference>
<dbReference type="EMBL" id="FNRL01000008">
    <property type="protein sequence ID" value="SEA48509.1"/>
    <property type="molecule type" value="Genomic_DNA"/>
</dbReference>
<organism evidence="1 2">
    <name type="scientific">Chitinophaga terrae</name>
    <name type="common">ex Kim and Jung 2007</name>
    <dbReference type="NCBI Taxonomy" id="408074"/>
    <lineage>
        <taxon>Bacteria</taxon>
        <taxon>Pseudomonadati</taxon>
        <taxon>Bacteroidota</taxon>
        <taxon>Chitinophagia</taxon>
        <taxon>Chitinophagales</taxon>
        <taxon>Chitinophagaceae</taxon>
        <taxon>Chitinophaga</taxon>
    </lineage>
</organism>
<evidence type="ECO:0000313" key="2">
    <source>
        <dbReference type="Proteomes" id="UP000199656"/>
    </source>
</evidence>
<evidence type="ECO:0000313" key="1">
    <source>
        <dbReference type="EMBL" id="SEA48509.1"/>
    </source>
</evidence>
<keyword evidence="2" id="KW-1185">Reference proteome</keyword>
<gene>
    <name evidence="1" type="ORF">SAMN05660909_02120</name>
</gene>
<proteinExistence type="predicted"/>
<name>A0A1H4BK42_9BACT</name>
<dbReference type="AlphaFoldDB" id="A0A1H4BK42"/>
<protein>
    <submittedName>
        <fullName evidence="1">Uncharacterized protein</fullName>
    </submittedName>
</protein>
<dbReference type="STRING" id="408074.SAMN05660909_02120"/>
<sequence>MLLLVVWLCQLSGRYVVMLDFFINQDYISKNLCVNRDKPQLHCNGKCHLAKKLKEEERKDQENPERKLENKSELFCERIVVNTLLQPVLSLPGIRHQYPLSIGCPIDQPSSVFHPPTV</sequence>